<feature type="compositionally biased region" description="Polar residues" evidence="4">
    <location>
        <begin position="1"/>
        <end position="30"/>
    </location>
</feature>
<evidence type="ECO:0008006" key="7">
    <source>
        <dbReference type="Google" id="ProtNLM"/>
    </source>
</evidence>
<evidence type="ECO:0000256" key="4">
    <source>
        <dbReference type="SAM" id="MobiDB-lite"/>
    </source>
</evidence>
<dbReference type="Pfam" id="PF12796">
    <property type="entry name" value="Ank_2"/>
    <property type="match status" value="2"/>
</dbReference>
<feature type="compositionally biased region" description="Acidic residues" evidence="4">
    <location>
        <begin position="395"/>
        <end position="414"/>
    </location>
</feature>
<evidence type="ECO:0000313" key="6">
    <source>
        <dbReference type="Proteomes" id="UP001367676"/>
    </source>
</evidence>
<reference evidence="5 6" key="1">
    <citation type="submission" date="2024-03" db="EMBL/GenBank/DDBJ databases">
        <title>Adaptation during the transition from Ophiocordyceps entomopathogen to insect associate is accompanied by gene loss and intensified selection.</title>
        <authorList>
            <person name="Ward C.M."/>
            <person name="Onetto C.A."/>
            <person name="Borneman A.R."/>
        </authorList>
    </citation>
    <scope>NUCLEOTIDE SEQUENCE [LARGE SCALE GENOMIC DNA]</scope>
    <source>
        <strain evidence="5">AWRI1</strain>
        <tissue evidence="5">Single Adult Female</tissue>
    </source>
</reference>
<dbReference type="GO" id="GO:0071356">
    <property type="term" value="P:cellular response to tumor necrosis factor"/>
    <property type="evidence" value="ECO:0007669"/>
    <property type="project" value="TreeGrafter"/>
</dbReference>
<evidence type="ECO:0000313" key="5">
    <source>
        <dbReference type="EMBL" id="KAK7582497.1"/>
    </source>
</evidence>
<dbReference type="InterPro" id="IPR036770">
    <property type="entry name" value="Ankyrin_rpt-contain_sf"/>
</dbReference>
<feature type="repeat" description="ANK" evidence="3">
    <location>
        <begin position="297"/>
        <end position="329"/>
    </location>
</feature>
<dbReference type="Proteomes" id="UP001367676">
    <property type="component" value="Unassembled WGS sequence"/>
</dbReference>
<dbReference type="SUPFAM" id="SSF48403">
    <property type="entry name" value="Ankyrin repeat"/>
    <property type="match status" value="1"/>
</dbReference>
<gene>
    <name evidence="5" type="ORF">V9T40_013942</name>
</gene>
<evidence type="ECO:0000256" key="1">
    <source>
        <dbReference type="ARBA" id="ARBA00022737"/>
    </source>
</evidence>
<organism evidence="5 6">
    <name type="scientific">Parthenolecanium corni</name>
    <dbReference type="NCBI Taxonomy" id="536013"/>
    <lineage>
        <taxon>Eukaryota</taxon>
        <taxon>Metazoa</taxon>
        <taxon>Ecdysozoa</taxon>
        <taxon>Arthropoda</taxon>
        <taxon>Hexapoda</taxon>
        <taxon>Insecta</taxon>
        <taxon>Pterygota</taxon>
        <taxon>Neoptera</taxon>
        <taxon>Paraneoptera</taxon>
        <taxon>Hemiptera</taxon>
        <taxon>Sternorrhyncha</taxon>
        <taxon>Coccoidea</taxon>
        <taxon>Coccidae</taxon>
        <taxon>Parthenolecanium</taxon>
    </lineage>
</organism>
<comment type="caution">
    <text evidence="5">The sequence shown here is derived from an EMBL/GenBank/DDBJ whole genome shotgun (WGS) entry which is preliminary data.</text>
</comment>
<dbReference type="PANTHER" id="PTHR46680">
    <property type="entry name" value="NF-KAPPA-B INHIBITOR ALPHA"/>
    <property type="match status" value="1"/>
</dbReference>
<evidence type="ECO:0000256" key="2">
    <source>
        <dbReference type="ARBA" id="ARBA00023043"/>
    </source>
</evidence>
<dbReference type="EMBL" id="JBBCAQ010000033">
    <property type="protein sequence ID" value="KAK7582497.1"/>
    <property type="molecule type" value="Genomic_DNA"/>
</dbReference>
<dbReference type="SMART" id="SM00248">
    <property type="entry name" value="ANK"/>
    <property type="match status" value="5"/>
</dbReference>
<feature type="region of interest" description="Disordered" evidence="4">
    <location>
        <begin position="1"/>
        <end position="34"/>
    </location>
</feature>
<feature type="region of interest" description="Disordered" evidence="4">
    <location>
        <begin position="395"/>
        <end position="416"/>
    </location>
</feature>
<dbReference type="PROSITE" id="PS50297">
    <property type="entry name" value="ANK_REP_REGION"/>
    <property type="match status" value="1"/>
</dbReference>
<dbReference type="InterPro" id="IPR002110">
    <property type="entry name" value="Ankyrin_rpt"/>
</dbReference>
<accession>A0AAN9TDQ1</accession>
<dbReference type="GO" id="GO:0005829">
    <property type="term" value="C:cytosol"/>
    <property type="evidence" value="ECO:0007669"/>
    <property type="project" value="TreeGrafter"/>
</dbReference>
<evidence type="ECO:0000256" key="3">
    <source>
        <dbReference type="PROSITE-ProRule" id="PRU00023"/>
    </source>
</evidence>
<keyword evidence="6" id="KW-1185">Reference proteome</keyword>
<name>A0AAN9TDQ1_9HEMI</name>
<dbReference type="AlphaFoldDB" id="A0AAN9TDQ1"/>
<dbReference type="GO" id="GO:0051059">
    <property type="term" value="F:NF-kappaB binding"/>
    <property type="evidence" value="ECO:0007669"/>
    <property type="project" value="TreeGrafter"/>
</dbReference>
<keyword evidence="2 3" id="KW-0040">ANK repeat</keyword>
<proteinExistence type="predicted"/>
<sequence length="427" mass="47714">MASMTPSGSWSIDESSQNSRLQSDMSTSKTELPKYSELKASVEDIFDSGILSGSNLSSGVISETDSKYSDNLSDYEDNSGSLMKQSLEGASKAVSSNSSDRCKLDLSMKLDSGIEDDWSSDHYSCSKYDNQSAESSPVVLPDKDVSYFPSFHPVFVPHEYDESFWESYFEPADEDGNTLLHLAVGDENEGYVQNILRVIPNSRFLDIRNYYRQTCLHLSVLLNKPNITRSLLLAGAKTGVEDRNGNTALHLACRFNFPDCVEALLHHVNKYEQKSAFYKYKPVIDLPREYINEYNYNGMSCVHMAAVHPDLKVLRQILSNGGDVNIQECKGGFTILHEAVISGNSDLLSYIVQVNGIEVDKQNYARLTPYQLSAYQPRIADILRYNGASQLVMVDDESEEDYSSDESDSDDDIYPVDSCDVSQVRCA</sequence>
<protein>
    <recommendedName>
        <fullName evidence="7">NF-kappa-B inhibitor cactus</fullName>
    </recommendedName>
</protein>
<dbReference type="InterPro" id="IPR051070">
    <property type="entry name" value="NF-kappa-B_inhibitor"/>
</dbReference>
<dbReference type="Gene3D" id="1.25.40.20">
    <property type="entry name" value="Ankyrin repeat-containing domain"/>
    <property type="match status" value="1"/>
</dbReference>
<dbReference type="PANTHER" id="PTHR46680:SF3">
    <property type="entry name" value="NF-KAPPA-B INHIBITOR CACTUS"/>
    <property type="match status" value="1"/>
</dbReference>
<keyword evidence="1" id="KW-0677">Repeat</keyword>
<dbReference type="PROSITE" id="PS50088">
    <property type="entry name" value="ANK_REPEAT"/>
    <property type="match status" value="1"/>
</dbReference>